<reference evidence="1" key="1">
    <citation type="submission" date="2021-05" db="EMBL/GenBank/DDBJ databases">
        <authorList>
            <person name="Alioto T."/>
            <person name="Alioto T."/>
            <person name="Gomez Garrido J."/>
        </authorList>
    </citation>
    <scope>NUCLEOTIDE SEQUENCE</scope>
</reference>
<accession>A0A8D9A5I4</accession>
<proteinExistence type="predicted"/>
<evidence type="ECO:0000313" key="1">
    <source>
        <dbReference type="EMBL" id="CAG6760028.1"/>
    </source>
</evidence>
<organism evidence="1">
    <name type="scientific">Cacopsylla melanoneura</name>
    <dbReference type="NCBI Taxonomy" id="428564"/>
    <lineage>
        <taxon>Eukaryota</taxon>
        <taxon>Metazoa</taxon>
        <taxon>Ecdysozoa</taxon>
        <taxon>Arthropoda</taxon>
        <taxon>Hexapoda</taxon>
        <taxon>Insecta</taxon>
        <taxon>Pterygota</taxon>
        <taxon>Neoptera</taxon>
        <taxon>Paraneoptera</taxon>
        <taxon>Hemiptera</taxon>
        <taxon>Sternorrhyncha</taxon>
        <taxon>Psylloidea</taxon>
        <taxon>Psyllidae</taxon>
        <taxon>Psyllinae</taxon>
        <taxon>Cacopsylla</taxon>
    </lineage>
</organism>
<name>A0A8D9A5I4_9HEMI</name>
<sequence>MMIVDTSLVHCVRIKEEELIICSPKRNSGLQARKEEAICSNTFIGEYFILKSDCELSTGFLQLRRRRRPQTLMTPINTDNLNSFAHDDNLPVQTFSHRGEFFWIQKHLLGQSSFRSTGLHSLVEFVTSP</sequence>
<dbReference type="AlphaFoldDB" id="A0A8D9A5I4"/>
<dbReference type="EMBL" id="HBUF01554601">
    <property type="protein sequence ID" value="CAG6760028.1"/>
    <property type="molecule type" value="Transcribed_RNA"/>
</dbReference>
<protein>
    <submittedName>
        <fullName evidence="1">Uncharacterized protein</fullName>
    </submittedName>
</protein>